<gene>
    <name evidence="3" type="ORF">C666_13215</name>
</gene>
<dbReference type="PANTHER" id="PTHR33744">
    <property type="entry name" value="CARBOHYDRATE DIACID REGULATOR"/>
    <property type="match status" value="1"/>
</dbReference>
<evidence type="ECO:0000259" key="1">
    <source>
        <dbReference type="Pfam" id="PF05651"/>
    </source>
</evidence>
<feature type="domain" description="CdaR GGDEF-like" evidence="2">
    <location>
        <begin position="145"/>
        <end position="241"/>
    </location>
</feature>
<dbReference type="PANTHER" id="PTHR33744:SF15">
    <property type="entry name" value="CARBOHYDRATE DIACID REGULATOR"/>
    <property type="match status" value="1"/>
</dbReference>
<dbReference type="eggNOG" id="COG3835">
    <property type="taxonomic scope" value="Bacteria"/>
</dbReference>
<keyword evidence="4" id="KW-1185">Reference proteome</keyword>
<dbReference type="Proteomes" id="UP000013232">
    <property type="component" value="Unassembled WGS sequence"/>
</dbReference>
<dbReference type="InterPro" id="IPR041522">
    <property type="entry name" value="CdaR_GGDEF"/>
</dbReference>
<dbReference type="InterPro" id="IPR051448">
    <property type="entry name" value="CdaR-like_regulators"/>
</dbReference>
<evidence type="ECO:0000259" key="2">
    <source>
        <dbReference type="Pfam" id="PF17853"/>
    </source>
</evidence>
<dbReference type="Pfam" id="PF05651">
    <property type="entry name" value="Diacid_rec"/>
    <property type="match status" value="1"/>
</dbReference>
<dbReference type="InterPro" id="IPR008599">
    <property type="entry name" value="Diacid_rec"/>
</dbReference>
<name>N6YVP2_THAL4</name>
<reference evidence="3 4" key="1">
    <citation type="submission" date="2012-09" db="EMBL/GenBank/DDBJ databases">
        <title>Draft Genome Sequences of 6 Strains from Genus Thauera.</title>
        <authorList>
            <person name="Liu B."/>
            <person name="Shapleigh J.P."/>
            <person name="Frostegard A.H."/>
        </authorList>
    </citation>
    <scope>NUCLEOTIDE SEQUENCE [LARGE SCALE GENOMIC DNA]</scope>
    <source>
        <strain evidence="4">47Lol / DSM 12138</strain>
    </source>
</reference>
<feature type="domain" description="Putative sugar diacid recognition" evidence="1">
    <location>
        <begin position="4"/>
        <end position="137"/>
    </location>
</feature>
<sequence>MLLLDASLAQSIVDRTMQLLHANVNVMDAHGVIIASGDPARIGGRHEGALMVLAQGRTVEIDDALASRLHDARPGVNLPLRAEGGIVGVIGLSGEPDAIRQFAELLRMAAETMIEQARLMQLIARDARLRQELVLQLIGIATPAPALDDWARQFGVDPDRPRAALLVEPGPALGDAADLLAEQQRVLAMLAAEPGVLCAPVSLRELVALLPASSAPDEAARLRARAGALLARLQREGQAPPRLAL</sequence>
<dbReference type="EMBL" id="AMXE01000054">
    <property type="protein sequence ID" value="ENO86472.1"/>
    <property type="molecule type" value="Genomic_DNA"/>
</dbReference>
<evidence type="ECO:0000313" key="4">
    <source>
        <dbReference type="Proteomes" id="UP000013232"/>
    </source>
</evidence>
<comment type="caution">
    <text evidence="3">The sequence shown here is derived from an EMBL/GenBank/DDBJ whole genome shotgun (WGS) entry which is preliminary data.</text>
</comment>
<feature type="non-terminal residue" evidence="3">
    <location>
        <position position="245"/>
    </location>
</feature>
<accession>N6YVP2</accession>
<dbReference type="STRING" id="1123367.GCA_000621305_03349"/>
<organism evidence="3 4">
    <name type="scientific">Thauera linaloolentis (strain DSM 12138 / JCM 21573 / CCUG 41526 / CIP 105981 / IAM 15112 / NBRC 102519 / 47Lol)</name>
    <dbReference type="NCBI Taxonomy" id="1123367"/>
    <lineage>
        <taxon>Bacteria</taxon>
        <taxon>Pseudomonadati</taxon>
        <taxon>Pseudomonadota</taxon>
        <taxon>Betaproteobacteria</taxon>
        <taxon>Rhodocyclales</taxon>
        <taxon>Zoogloeaceae</taxon>
        <taxon>Thauera</taxon>
    </lineage>
</organism>
<protein>
    <submittedName>
        <fullName evidence="3">Transcriptional regulator CdaR</fullName>
    </submittedName>
</protein>
<evidence type="ECO:0000313" key="3">
    <source>
        <dbReference type="EMBL" id="ENO86472.1"/>
    </source>
</evidence>
<dbReference type="Pfam" id="PF17853">
    <property type="entry name" value="GGDEF_2"/>
    <property type="match status" value="1"/>
</dbReference>
<proteinExistence type="predicted"/>
<dbReference type="AlphaFoldDB" id="N6YVP2"/>